<dbReference type="OrthoDB" id="3204463at2759"/>
<gene>
    <name evidence="2" type="ORF">BDV98DRAFT_587605</name>
</gene>
<accession>A0A5C3R718</accession>
<dbReference type="AlphaFoldDB" id="A0A5C3R718"/>
<evidence type="ECO:0000256" key="1">
    <source>
        <dbReference type="SAM" id="MobiDB-lite"/>
    </source>
</evidence>
<proteinExistence type="predicted"/>
<feature type="region of interest" description="Disordered" evidence="1">
    <location>
        <begin position="105"/>
        <end position="128"/>
    </location>
</feature>
<protein>
    <submittedName>
        <fullName evidence="2">Uncharacterized protein</fullName>
    </submittedName>
</protein>
<dbReference type="EMBL" id="ML178814">
    <property type="protein sequence ID" value="TFL07084.1"/>
    <property type="molecule type" value="Genomic_DNA"/>
</dbReference>
<dbReference type="Proteomes" id="UP000305067">
    <property type="component" value="Unassembled WGS sequence"/>
</dbReference>
<evidence type="ECO:0000313" key="3">
    <source>
        <dbReference type="Proteomes" id="UP000305067"/>
    </source>
</evidence>
<reference evidence="2 3" key="1">
    <citation type="journal article" date="2019" name="Nat. Ecol. Evol.">
        <title>Megaphylogeny resolves global patterns of mushroom evolution.</title>
        <authorList>
            <person name="Varga T."/>
            <person name="Krizsan K."/>
            <person name="Foldi C."/>
            <person name="Dima B."/>
            <person name="Sanchez-Garcia M."/>
            <person name="Sanchez-Ramirez S."/>
            <person name="Szollosi G.J."/>
            <person name="Szarkandi J.G."/>
            <person name="Papp V."/>
            <person name="Albert L."/>
            <person name="Andreopoulos W."/>
            <person name="Angelini C."/>
            <person name="Antonin V."/>
            <person name="Barry K.W."/>
            <person name="Bougher N.L."/>
            <person name="Buchanan P."/>
            <person name="Buyck B."/>
            <person name="Bense V."/>
            <person name="Catcheside P."/>
            <person name="Chovatia M."/>
            <person name="Cooper J."/>
            <person name="Damon W."/>
            <person name="Desjardin D."/>
            <person name="Finy P."/>
            <person name="Geml J."/>
            <person name="Haridas S."/>
            <person name="Hughes K."/>
            <person name="Justo A."/>
            <person name="Karasinski D."/>
            <person name="Kautmanova I."/>
            <person name="Kiss B."/>
            <person name="Kocsube S."/>
            <person name="Kotiranta H."/>
            <person name="LaButti K.M."/>
            <person name="Lechner B.E."/>
            <person name="Liimatainen K."/>
            <person name="Lipzen A."/>
            <person name="Lukacs Z."/>
            <person name="Mihaltcheva S."/>
            <person name="Morgado L.N."/>
            <person name="Niskanen T."/>
            <person name="Noordeloos M.E."/>
            <person name="Ohm R.A."/>
            <person name="Ortiz-Santana B."/>
            <person name="Ovrebo C."/>
            <person name="Racz N."/>
            <person name="Riley R."/>
            <person name="Savchenko A."/>
            <person name="Shiryaev A."/>
            <person name="Soop K."/>
            <person name="Spirin V."/>
            <person name="Szebenyi C."/>
            <person name="Tomsovsky M."/>
            <person name="Tulloss R.E."/>
            <person name="Uehling J."/>
            <person name="Grigoriev I.V."/>
            <person name="Vagvolgyi C."/>
            <person name="Papp T."/>
            <person name="Martin F.M."/>
            <person name="Miettinen O."/>
            <person name="Hibbett D.S."/>
            <person name="Nagy L.G."/>
        </authorList>
    </citation>
    <scope>NUCLEOTIDE SEQUENCE [LARGE SCALE GENOMIC DNA]</scope>
    <source>
        <strain evidence="2 3">CBS 309.79</strain>
    </source>
</reference>
<organism evidence="2 3">
    <name type="scientific">Pterulicium gracile</name>
    <dbReference type="NCBI Taxonomy" id="1884261"/>
    <lineage>
        <taxon>Eukaryota</taxon>
        <taxon>Fungi</taxon>
        <taxon>Dikarya</taxon>
        <taxon>Basidiomycota</taxon>
        <taxon>Agaricomycotina</taxon>
        <taxon>Agaricomycetes</taxon>
        <taxon>Agaricomycetidae</taxon>
        <taxon>Agaricales</taxon>
        <taxon>Pleurotineae</taxon>
        <taxon>Pterulaceae</taxon>
        <taxon>Pterulicium</taxon>
    </lineage>
</organism>
<sequence>MPSSLKPEMQTHPPSPLPKYAIYGDHVEYEQSLLSPFSLSDSDATMPCKSYLFDFAPPSIESFTTVRRSHQTRPNPPAHAFDALPWISAMDCYPEPTDSWDIADLSQLPPPSKLPAQPRNNQAKPGPIRTARSALRLRPAKLEKPDAENIVAHKAARRVNSTFSLRDASSRASRPPRNVAHSIRPRSLMPEFSFAASICDSCPSEPRPPRPSVQTPPPPPQMTAPPGLSPRPKAVSRLPPSSRPRTCHDSHRL</sequence>
<name>A0A5C3R718_9AGAR</name>
<keyword evidence="3" id="KW-1185">Reference proteome</keyword>
<feature type="region of interest" description="Disordered" evidence="1">
    <location>
        <begin position="199"/>
        <end position="253"/>
    </location>
</feature>
<feature type="region of interest" description="Disordered" evidence="1">
    <location>
        <begin position="162"/>
        <end position="186"/>
    </location>
</feature>
<feature type="compositionally biased region" description="Pro residues" evidence="1">
    <location>
        <begin position="205"/>
        <end position="229"/>
    </location>
</feature>
<evidence type="ECO:0000313" key="2">
    <source>
        <dbReference type="EMBL" id="TFL07084.1"/>
    </source>
</evidence>